<dbReference type="STRING" id="1513793.SAMN06296036_108169"/>
<dbReference type="InterPro" id="IPR036102">
    <property type="entry name" value="OsmC/Ohrsf"/>
</dbReference>
<dbReference type="Proteomes" id="UP000192907">
    <property type="component" value="Unassembled WGS sequence"/>
</dbReference>
<dbReference type="RefSeq" id="WP_132318816.1">
    <property type="nucleotide sequence ID" value="NZ_FWZT01000008.1"/>
</dbReference>
<dbReference type="InterPro" id="IPR003718">
    <property type="entry name" value="OsmC/Ohr_fam"/>
</dbReference>
<dbReference type="SUPFAM" id="SSF53474">
    <property type="entry name" value="alpha/beta-Hydrolases"/>
    <property type="match status" value="1"/>
</dbReference>
<dbReference type="Pfam" id="PF12146">
    <property type="entry name" value="Hydrolase_4"/>
    <property type="match status" value="1"/>
</dbReference>
<dbReference type="OrthoDB" id="9789573at2"/>
<dbReference type="InterPro" id="IPR029058">
    <property type="entry name" value="AB_hydrolase_fold"/>
</dbReference>
<dbReference type="Pfam" id="PF02566">
    <property type="entry name" value="OsmC"/>
    <property type="match status" value="1"/>
</dbReference>
<dbReference type="Gene3D" id="3.30.300.20">
    <property type="match status" value="1"/>
</dbReference>
<reference evidence="3" key="1">
    <citation type="submission" date="2017-04" db="EMBL/GenBank/DDBJ databases">
        <authorList>
            <person name="Varghese N."/>
            <person name="Submissions S."/>
        </authorList>
    </citation>
    <scope>NUCLEOTIDE SEQUENCE [LARGE SCALE GENOMIC DNA]</scope>
    <source>
        <strain evidence="3">RKEM611</strain>
    </source>
</reference>
<gene>
    <name evidence="2" type="ORF">SAMN06296036_108169</name>
</gene>
<keyword evidence="3" id="KW-1185">Reference proteome</keyword>
<accession>A0A1Y6BSS8</accession>
<dbReference type="EMBL" id="FWZT01000008">
    <property type="protein sequence ID" value="SMF26812.1"/>
    <property type="molecule type" value="Genomic_DNA"/>
</dbReference>
<organism evidence="2 3">
    <name type="scientific">Pseudobacteriovorax antillogorgiicola</name>
    <dbReference type="NCBI Taxonomy" id="1513793"/>
    <lineage>
        <taxon>Bacteria</taxon>
        <taxon>Pseudomonadati</taxon>
        <taxon>Bdellovibrionota</taxon>
        <taxon>Oligoflexia</taxon>
        <taxon>Oligoflexales</taxon>
        <taxon>Pseudobacteriovoracaceae</taxon>
        <taxon>Pseudobacteriovorax</taxon>
    </lineage>
</organism>
<dbReference type="PANTHER" id="PTHR39624:SF2">
    <property type="entry name" value="OSMC-LIKE PROTEIN"/>
    <property type="match status" value="1"/>
</dbReference>
<dbReference type="InterPro" id="IPR022742">
    <property type="entry name" value="Hydrolase_4"/>
</dbReference>
<dbReference type="PANTHER" id="PTHR39624">
    <property type="entry name" value="PROTEIN INVOLVED IN RIMO-MEDIATED BETA-METHYLTHIOLATION OF RIBOSOMAL PROTEIN S12 YCAO"/>
    <property type="match status" value="1"/>
</dbReference>
<proteinExistence type="predicted"/>
<dbReference type="ESTHER" id="9prot-a0a1y6bss8">
    <property type="family name" value="Est-OsmC"/>
</dbReference>
<evidence type="ECO:0000313" key="3">
    <source>
        <dbReference type="Proteomes" id="UP000192907"/>
    </source>
</evidence>
<evidence type="ECO:0000313" key="2">
    <source>
        <dbReference type="EMBL" id="SMF26812.1"/>
    </source>
</evidence>
<dbReference type="Gene3D" id="3.40.50.1820">
    <property type="entry name" value="alpha/beta hydrolase"/>
    <property type="match status" value="1"/>
</dbReference>
<sequence>MSYQTKRFDFKNKDGHSLSGKLELPSKPFKALAIFAHCFTCSKNILAASRISRGLTDADIAVLRFDFTGLGSSEGDFANSGFSSNVDDLIAAYQALENEYQEAPKILIGHSLGGAAVLAAAPQLPALKAVASIAAPSEAEHVLNNFAGKLDEIESKGFAEVSLANRTFTIKKEFIDDVNDDRFLSRLSDFEGAVMVMHGPGDQTVSIDHAARIFKSANHPRSFISLDQADHLLSNKKDADYVATVLGAWVSRFLEESEEEANETHDSESTLVELRGVGNHEYTHLIRARQHQLLADEPKSLGGDDLGMGPYDLLLSSLGACTAMTVKMYARRKEWPVDDVEISLEHQKIHGKDCETCDNKTGRVDQITKTIKIKGNLSSEQTERLREIAEKCPVNRTLKSEVAMKTVHID</sequence>
<dbReference type="InterPro" id="IPR015946">
    <property type="entry name" value="KH_dom-like_a/b"/>
</dbReference>
<name>A0A1Y6BSS8_9BACT</name>
<dbReference type="AlphaFoldDB" id="A0A1Y6BSS8"/>
<protein>
    <submittedName>
        <fullName evidence="2">Putative redox protein</fullName>
    </submittedName>
</protein>
<feature type="domain" description="Serine aminopeptidase S33" evidence="1">
    <location>
        <begin position="50"/>
        <end position="163"/>
    </location>
</feature>
<dbReference type="SUPFAM" id="SSF82784">
    <property type="entry name" value="OsmC-like"/>
    <property type="match status" value="1"/>
</dbReference>
<evidence type="ECO:0000259" key="1">
    <source>
        <dbReference type="Pfam" id="PF12146"/>
    </source>
</evidence>